<dbReference type="EMBL" id="SDIK01000044">
    <property type="protein sequence ID" value="TXJ62076.1"/>
    <property type="molecule type" value="Genomic_DNA"/>
</dbReference>
<dbReference type="RefSeq" id="WP_130830118.1">
    <property type="nucleotide sequence ID" value="NZ_SDIK01000044.1"/>
</dbReference>
<evidence type="ECO:0000313" key="2">
    <source>
        <dbReference type="Proteomes" id="UP000321612"/>
    </source>
</evidence>
<comment type="caution">
    <text evidence="1">The sequence shown here is derived from an EMBL/GenBank/DDBJ whole genome shotgun (WGS) entry which is preliminary data.</text>
</comment>
<accession>A0A5C8GK31</accession>
<sequence>MKFVRAITGYNHLWAVRDEAKEADELTMLFREWSNANYLLDFFLANIDDLQRFFHVEKISDAIKDTMEDARALERLILDFPYTEQLDGLFHPLSLTDNRIHELTREKARNWDRERHASWLRIYAIRIEPNVYIVTGGAIKLTATMQDREHTQMELDKLNACRNYLQQNGIFDKDSFVDFFEEDLL</sequence>
<dbReference type="AlphaFoldDB" id="A0A5C8GK31"/>
<dbReference type="Proteomes" id="UP000321612">
    <property type="component" value="Unassembled WGS sequence"/>
</dbReference>
<dbReference type="OrthoDB" id="1067077at2"/>
<name>A0A5C8GK31_9BACT</name>
<gene>
    <name evidence="1" type="ORF">ETF27_06110</name>
</gene>
<organism evidence="1 2">
    <name type="scientific">Prevotella brunnea</name>
    <dbReference type="NCBI Taxonomy" id="2508867"/>
    <lineage>
        <taxon>Bacteria</taxon>
        <taxon>Pseudomonadati</taxon>
        <taxon>Bacteroidota</taxon>
        <taxon>Bacteroidia</taxon>
        <taxon>Bacteroidales</taxon>
        <taxon>Prevotellaceae</taxon>
        <taxon>Prevotella</taxon>
    </lineage>
</organism>
<proteinExistence type="predicted"/>
<evidence type="ECO:0000313" key="1">
    <source>
        <dbReference type="EMBL" id="TXJ62076.1"/>
    </source>
</evidence>
<protein>
    <submittedName>
        <fullName evidence="1">Uncharacterized protein</fullName>
    </submittedName>
</protein>
<keyword evidence="2" id="KW-1185">Reference proteome</keyword>
<reference evidence="2" key="1">
    <citation type="submission" date="2019-05" db="EMBL/GenBank/DDBJ databases">
        <title>Prevotella brunnea sp. nov., isolated from a wound of a patient.</title>
        <authorList>
            <person name="Buhl M."/>
        </authorList>
    </citation>
    <scope>NUCLEOTIDE SEQUENCE [LARGE SCALE GENOMIC DNA]</scope>
    <source>
        <strain evidence="2">A2672</strain>
    </source>
</reference>